<sequence>MHKAIKNKRPRRLWSGVIILHDNARPHVAKVADPTNVGSPGPSSLQSRSVTLRVSHMFDPLKKNIMGQQFHTYWLDLKAGILNWFNDHTTSFFVGGIRNLPK</sequence>
<keyword evidence="2" id="KW-1185">Reference proteome</keyword>
<evidence type="ECO:0000313" key="2">
    <source>
        <dbReference type="Proteomes" id="UP000887159"/>
    </source>
</evidence>
<dbReference type="InterPro" id="IPR036397">
    <property type="entry name" value="RNaseH_sf"/>
</dbReference>
<dbReference type="AlphaFoldDB" id="A0A8X7BFI2"/>
<comment type="caution">
    <text evidence="1">The sequence shown here is derived from an EMBL/GenBank/DDBJ whole genome shotgun (WGS) entry which is preliminary data.</text>
</comment>
<dbReference type="Proteomes" id="UP000887159">
    <property type="component" value="Unassembled WGS sequence"/>
</dbReference>
<protein>
    <recommendedName>
        <fullName evidence="3">Transposase</fullName>
    </recommendedName>
</protein>
<dbReference type="Gene3D" id="3.30.420.10">
    <property type="entry name" value="Ribonuclease H-like superfamily/Ribonuclease H"/>
    <property type="match status" value="1"/>
</dbReference>
<dbReference type="GO" id="GO:0003676">
    <property type="term" value="F:nucleic acid binding"/>
    <property type="evidence" value="ECO:0007669"/>
    <property type="project" value="InterPro"/>
</dbReference>
<gene>
    <name evidence="1" type="ORF">TNCV_4724411</name>
</gene>
<evidence type="ECO:0008006" key="3">
    <source>
        <dbReference type="Google" id="ProtNLM"/>
    </source>
</evidence>
<organism evidence="1 2">
    <name type="scientific">Trichonephila clavipes</name>
    <name type="common">Golden silk orbweaver</name>
    <name type="synonym">Nephila clavipes</name>
    <dbReference type="NCBI Taxonomy" id="2585209"/>
    <lineage>
        <taxon>Eukaryota</taxon>
        <taxon>Metazoa</taxon>
        <taxon>Ecdysozoa</taxon>
        <taxon>Arthropoda</taxon>
        <taxon>Chelicerata</taxon>
        <taxon>Arachnida</taxon>
        <taxon>Araneae</taxon>
        <taxon>Araneomorphae</taxon>
        <taxon>Entelegynae</taxon>
        <taxon>Araneoidea</taxon>
        <taxon>Nephilidae</taxon>
        <taxon>Trichonephila</taxon>
    </lineage>
</organism>
<dbReference type="EMBL" id="BMAU01021387">
    <property type="protein sequence ID" value="GFY29313.1"/>
    <property type="molecule type" value="Genomic_DNA"/>
</dbReference>
<name>A0A8X7BFI2_TRICX</name>
<accession>A0A8X7BFI2</accession>
<reference evidence="1" key="1">
    <citation type="submission" date="2020-08" db="EMBL/GenBank/DDBJ databases">
        <title>Multicomponent nature underlies the extraordinary mechanical properties of spider dragline silk.</title>
        <authorList>
            <person name="Kono N."/>
            <person name="Nakamura H."/>
            <person name="Mori M."/>
            <person name="Yoshida Y."/>
            <person name="Ohtoshi R."/>
            <person name="Malay A.D."/>
            <person name="Moran D.A.P."/>
            <person name="Tomita M."/>
            <person name="Numata K."/>
            <person name="Arakawa K."/>
        </authorList>
    </citation>
    <scope>NUCLEOTIDE SEQUENCE</scope>
</reference>
<evidence type="ECO:0000313" key="1">
    <source>
        <dbReference type="EMBL" id="GFY29313.1"/>
    </source>
</evidence>
<proteinExistence type="predicted"/>